<dbReference type="InterPro" id="IPR050682">
    <property type="entry name" value="ModA/WtpA"/>
</dbReference>
<dbReference type="NCBIfam" id="TIGR01256">
    <property type="entry name" value="modA"/>
    <property type="match status" value="1"/>
</dbReference>
<evidence type="ECO:0000256" key="4">
    <source>
        <dbReference type="SAM" id="MobiDB-lite"/>
    </source>
</evidence>
<dbReference type="Gene3D" id="3.40.190.10">
    <property type="entry name" value="Periplasmic binding protein-like II"/>
    <property type="match status" value="2"/>
</dbReference>
<proteinExistence type="inferred from homology"/>
<gene>
    <name evidence="7" type="primary">modA</name>
    <name evidence="7" type="ORF">NE686_05075</name>
</gene>
<dbReference type="SMART" id="SM00062">
    <property type="entry name" value="PBPb"/>
    <property type="match status" value="1"/>
</dbReference>
<evidence type="ECO:0000256" key="3">
    <source>
        <dbReference type="ARBA" id="ARBA00022729"/>
    </source>
</evidence>
<feature type="domain" description="Solute-binding protein family 3/N-terminal" evidence="6">
    <location>
        <begin position="55"/>
        <end position="276"/>
    </location>
</feature>
<dbReference type="InterPro" id="IPR005950">
    <property type="entry name" value="ModA"/>
</dbReference>
<evidence type="ECO:0000256" key="1">
    <source>
        <dbReference type="ARBA" id="ARBA00009175"/>
    </source>
</evidence>
<name>A0ABT1S7J5_9FIRM</name>
<evidence type="ECO:0000313" key="8">
    <source>
        <dbReference type="Proteomes" id="UP001524478"/>
    </source>
</evidence>
<feature type="signal peptide" evidence="5">
    <location>
        <begin position="1"/>
        <end position="24"/>
    </location>
</feature>
<dbReference type="RefSeq" id="WP_256310696.1">
    <property type="nucleotide sequence ID" value="NZ_JANGAC010000003.1"/>
</dbReference>
<feature type="chain" id="PRO_5047056440" evidence="5">
    <location>
        <begin position="25"/>
        <end position="278"/>
    </location>
</feature>
<keyword evidence="3 5" id="KW-0732">Signal</keyword>
<comment type="caution">
    <text evidence="7">The sequence shown here is derived from an EMBL/GenBank/DDBJ whole genome shotgun (WGS) entry which is preliminary data.</text>
</comment>
<accession>A0ABT1S7J5</accession>
<organism evidence="7 8">
    <name type="scientific">Tissierella carlieri</name>
    <dbReference type="NCBI Taxonomy" id="689904"/>
    <lineage>
        <taxon>Bacteria</taxon>
        <taxon>Bacillati</taxon>
        <taxon>Bacillota</taxon>
        <taxon>Tissierellia</taxon>
        <taxon>Tissierellales</taxon>
        <taxon>Tissierellaceae</taxon>
        <taxon>Tissierella</taxon>
    </lineage>
</organism>
<keyword evidence="8" id="KW-1185">Reference proteome</keyword>
<keyword evidence="2" id="KW-0479">Metal-binding</keyword>
<comment type="similarity">
    <text evidence="1">Belongs to the bacterial solute-binding protein ModA family.</text>
</comment>
<dbReference type="Proteomes" id="UP001524478">
    <property type="component" value="Unassembled WGS sequence"/>
</dbReference>
<reference evidence="7 8" key="1">
    <citation type="submission" date="2022-06" db="EMBL/GenBank/DDBJ databases">
        <title>Isolation of gut microbiota from human fecal samples.</title>
        <authorList>
            <person name="Pamer E.G."/>
            <person name="Barat B."/>
            <person name="Waligurski E."/>
            <person name="Medina S."/>
            <person name="Paddock L."/>
            <person name="Mostad J."/>
        </authorList>
    </citation>
    <scope>NUCLEOTIDE SEQUENCE [LARGE SCALE GENOMIC DNA]</scope>
    <source>
        <strain evidence="7 8">DFI.7.95</strain>
    </source>
</reference>
<evidence type="ECO:0000313" key="7">
    <source>
        <dbReference type="EMBL" id="MCQ4922448.1"/>
    </source>
</evidence>
<evidence type="ECO:0000256" key="2">
    <source>
        <dbReference type="ARBA" id="ARBA00022723"/>
    </source>
</evidence>
<dbReference type="CDD" id="cd13517">
    <property type="entry name" value="PBP2_ModA3_like"/>
    <property type="match status" value="1"/>
</dbReference>
<evidence type="ECO:0000259" key="6">
    <source>
        <dbReference type="SMART" id="SM00062"/>
    </source>
</evidence>
<dbReference type="SUPFAM" id="SSF53850">
    <property type="entry name" value="Periplasmic binding protein-like II"/>
    <property type="match status" value="1"/>
</dbReference>
<dbReference type="Pfam" id="PF13531">
    <property type="entry name" value="SBP_bac_11"/>
    <property type="match status" value="1"/>
</dbReference>
<sequence length="278" mass="30089">MNNFKRFIALFLVLSLMIFTVACGTEGKIDDSSNVNNPNQDEESNGVNESQEDVVLLVYSGAGLKKPMTEIAEVFEEENGIKIEYIFAGSTQLLSQIELSGKGDVFIVGSKQAYETSVEKELTYPSKDVAYHNPIIGVPKGNPANINSLEDMANPGVKVILGDEKANAIGQTSQKLIEKTGLTGINDNVVAKTATVNEILVHLESKNADAAIVTEDSAFGNENIETIAIPEDINIQQIIPIGALKASKNLDKANIFVDFVSSDRGKEIFEKYGFPSVK</sequence>
<dbReference type="PIRSF" id="PIRSF004846">
    <property type="entry name" value="ModA"/>
    <property type="match status" value="1"/>
</dbReference>
<dbReference type="EMBL" id="JANGAC010000003">
    <property type="protein sequence ID" value="MCQ4922448.1"/>
    <property type="molecule type" value="Genomic_DNA"/>
</dbReference>
<protein>
    <submittedName>
        <fullName evidence="7">Molybdate ABC transporter substrate-binding protein</fullName>
    </submittedName>
</protein>
<dbReference type="PANTHER" id="PTHR30632:SF0">
    <property type="entry name" value="SULFATE-BINDING PROTEIN"/>
    <property type="match status" value="1"/>
</dbReference>
<dbReference type="PANTHER" id="PTHR30632">
    <property type="entry name" value="MOLYBDATE-BINDING PERIPLASMIC PROTEIN"/>
    <property type="match status" value="1"/>
</dbReference>
<feature type="region of interest" description="Disordered" evidence="4">
    <location>
        <begin position="30"/>
        <end position="49"/>
    </location>
</feature>
<dbReference type="PROSITE" id="PS51257">
    <property type="entry name" value="PROKAR_LIPOPROTEIN"/>
    <property type="match status" value="1"/>
</dbReference>
<dbReference type="InterPro" id="IPR001638">
    <property type="entry name" value="Solute-binding_3/MltF_N"/>
</dbReference>
<feature type="compositionally biased region" description="Polar residues" evidence="4">
    <location>
        <begin position="32"/>
        <end position="49"/>
    </location>
</feature>
<evidence type="ECO:0000256" key="5">
    <source>
        <dbReference type="SAM" id="SignalP"/>
    </source>
</evidence>